<accession>A0A0J8RB64</accession>
<reference evidence="2" key="1">
    <citation type="journal article" date="2010" name="Genome Res.">
        <title>Population genomic sequencing of Coccidioides fungi reveals recent hybridization and transposon control.</title>
        <authorList>
            <person name="Neafsey D.E."/>
            <person name="Barker B.M."/>
            <person name="Sharpton T.J."/>
            <person name="Stajich J.E."/>
            <person name="Park D.J."/>
            <person name="Whiston E."/>
            <person name="Hung C.-Y."/>
            <person name="McMahan C."/>
            <person name="White J."/>
            <person name="Sykes S."/>
            <person name="Heiman D."/>
            <person name="Young S."/>
            <person name="Zeng Q."/>
            <person name="Abouelleil A."/>
            <person name="Aftuck L."/>
            <person name="Bessette D."/>
            <person name="Brown A."/>
            <person name="FitzGerald M."/>
            <person name="Lui A."/>
            <person name="Macdonald J.P."/>
            <person name="Priest M."/>
            <person name="Orbach M.J."/>
            <person name="Galgiani J.N."/>
            <person name="Kirkland T.N."/>
            <person name="Cole G.T."/>
            <person name="Birren B.W."/>
            <person name="Henn M.R."/>
            <person name="Taylor J.W."/>
            <person name="Rounsley S.D."/>
        </authorList>
    </citation>
    <scope>NUCLEOTIDE SEQUENCE [LARGE SCALE GENOMIC DNA]</scope>
    <source>
        <strain evidence="2">H538.4</strain>
    </source>
</reference>
<name>A0A0J8RB64_COCIT</name>
<evidence type="ECO:0000313" key="1">
    <source>
        <dbReference type="EMBL" id="KMU82455.1"/>
    </source>
</evidence>
<organism evidence="1 2">
    <name type="scientific">Coccidioides immitis H538.4</name>
    <dbReference type="NCBI Taxonomy" id="396776"/>
    <lineage>
        <taxon>Eukaryota</taxon>
        <taxon>Fungi</taxon>
        <taxon>Dikarya</taxon>
        <taxon>Ascomycota</taxon>
        <taxon>Pezizomycotina</taxon>
        <taxon>Eurotiomycetes</taxon>
        <taxon>Eurotiomycetidae</taxon>
        <taxon>Onygenales</taxon>
        <taxon>Onygenaceae</taxon>
        <taxon>Coccidioides</taxon>
    </lineage>
</organism>
<dbReference type="EMBL" id="DS016981">
    <property type="protein sequence ID" value="KMU82455.1"/>
    <property type="molecule type" value="Genomic_DNA"/>
</dbReference>
<dbReference type="AlphaFoldDB" id="A0A0J8RB64"/>
<dbReference type="Proteomes" id="UP000054563">
    <property type="component" value="Unassembled WGS sequence"/>
</dbReference>
<sequence length="167" mass="18960">MRALPANFNNLKVLQCPENLESGVERYLARLHPPCRQSHTSSSSGWRLLERRETHDDGRPSADDKHVCHRWSPLSPSRCLCQPDLPVRPLRSALVPIHIRQLSQISLRDSALDAEFRQPTGVAATVSTAARLRRKKSYPRRPPSLGRLMLVCIDFNHSRSTGHLLYV</sequence>
<evidence type="ECO:0000313" key="2">
    <source>
        <dbReference type="Proteomes" id="UP000054563"/>
    </source>
</evidence>
<proteinExistence type="predicted"/>
<gene>
    <name evidence="1" type="ORF">CIHG_00237</name>
</gene>
<dbReference type="VEuPathDB" id="FungiDB:CIHG_00237"/>
<protein>
    <submittedName>
        <fullName evidence="1">Uncharacterized protein</fullName>
    </submittedName>
</protein>